<evidence type="ECO:0000313" key="3">
    <source>
        <dbReference type="EMBL" id="MDF2097099.1"/>
    </source>
</evidence>
<name>A0ABT5YQ58_9PROT</name>
<proteinExistence type="predicted"/>
<dbReference type="EMBL" id="JARHUD010000009">
    <property type="protein sequence ID" value="MDF2097099.1"/>
    <property type="molecule type" value="Genomic_DNA"/>
</dbReference>
<dbReference type="Proteomes" id="UP001215503">
    <property type="component" value="Unassembled WGS sequence"/>
</dbReference>
<dbReference type="SUPFAM" id="SSF160443">
    <property type="entry name" value="SMR domain-like"/>
    <property type="match status" value="1"/>
</dbReference>
<accession>A0ABT5YQ58</accession>
<dbReference type="Pfam" id="PF01713">
    <property type="entry name" value="Smr"/>
    <property type="match status" value="1"/>
</dbReference>
<dbReference type="PANTHER" id="PTHR35562:SF2">
    <property type="entry name" value="DNA ENDONUCLEASE SMRA-RELATED"/>
    <property type="match status" value="1"/>
</dbReference>
<dbReference type="InterPro" id="IPR036063">
    <property type="entry name" value="Smr_dom_sf"/>
</dbReference>
<dbReference type="PANTHER" id="PTHR35562">
    <property type="entry name" value="DNA ENDONUCLEASE SMRA-RELATED"/>
    <property type="match status" value="1"/>
</dbReference>
<sequence>MASTRRSSRPGRPSEEDLRLWRHITRDAKPLRPRPRAVETEAPAPLSSQTPGERRPELKSSTAQGALLPAKARSPAVPELSHGDVAGLDKRKAQRLRRGRLPIEARLDLHGMTQADAHAALSGFVSRSAALGRRCILVITGKGRGGEAGVLRRQVPLWLNQAGMRDKILAFDHARPEHGGQGALYLLLRRQREKVRG</sequence>
<feature type="domain" description="Smr" evidence="2">
    <location>
        <begin position="107"/>
        <end position="189"/>
    </location>
</feature>
<feature type="compositionally biased region" description="Basic and acidic residues" evidence="1">
    <location>
        <begin position="12"/>
        <end position="30"/>
    </location>
</feature>
<dbReference type="InterPro" id="IPR002625">
    <property type="entry name" value="Smr_dom"/>
</dbReference>
<gene>
    <name evidence="3" type="ORF">P2G67_14045</name>
</gene>
<organism evidence="3 4">
    <name type="scientific">Aquibaculum arenosum</name>
    <dbReference type="NCBI Taxonomy" id="3032591"/>
    <lineage>
        <taxon>Bacteria</taxon>
        <taxon>Pseudomonadati</taxon>
        <taxon>Pseudomonadota</taxon>
        <taxon>Alphaproteobacteria</taxon>
        <taxon>Rhodospirillales</taxon>
        <taxon>Rhodovibrionaceae</taxon>
        <taxon>Aquibaculum</taxon>
    </lineage>
</organism>
<protein>
    <submittedName>
        <fullName evidence="3">Smr/MutS family protein</fullName>
    </submittedName>
</protein>
<dbReference type="PROSITE" id="PS50828">
    <property type="entry name" value="SMR"/>
    <property type="match status" value="1"/>
</dbReference>
<reference evidence="3 4" key="1">
    <citation type="submission" date="2023-03" db="EMBL/GenBank/DDBJ databases">
        <title>Fodinicurvata sp. CAU 1616 isolated from sea sendiment.</title>
        <authorList>
            <person name="Kim W."/>
        </authorList>
    </citation>
    <scope>NUCLEOTIDE SEQUENCE [LARGE SCALE GENOMIC DNA]</scope>
    <source>
        <strain evidence="3 4">CAU 1616</strain>
    </source>
</reference>
<dbReference type="SMART" id="SM00463">
    <property type="entry name" value="SMR"/>
    <property type="match status" value="1"/>
</dbReference>
<evidence type="ECO:0000256" key="1">
    <source>
        <dbReference type="SAM" id="MobiDB-lite"/>
    </source>
</evidence>
<dbReference type="RefSeq" id="WP_275823872.1">
    <property type="nucleotide sequence ID" value="NZ_JARHUD010000009.1"/>
</dbReference>
<keyword evidence="4" id="KW-1185">Reference proteome</keyword>
<evidence type="ECO:0000313" key="4">
    <source>
        <dbReference type="Proteomes" id="UP001215503"/>
    </source>
</evidence>
<dbReference type="Gene3D" id="3.30.1370.110">
    <property type="match status" value="1"/>
</dbReference>
<feature type="region of interest" description="Disordered" evidence="1">
    <location>
        <begin position="1"/>
        <end position="94"/>
    </location>
</feature>
<comment type="caution">
    <text evidence="3">The sequence shown here is derived from an EMBL/GenBank/DDBJ whole genome shotgun (WGS) entry which is preliminary data.</text>
</comment>
<evidence type="ECO:0000259" key="2">
    <source>
        <dbReference type="PROSITE" id="PS50828"/>
    </source>
</evidence>